<keyword evidence="1" id="KW-0808">Transferase</keyword>
<dbReference type="GO" id="GO:0032259">
    <property type="term" value="P:methylation"/>
    <property type="evidence" value="ECO:0007669"/>
    <property type="project" value="UniProtKB-KW"/>
</dbReference>
<reference evidence="1" key="2">
    <citation type="journal article" date="2017" name="J. Med. Entomol.">
        <title>Transcriptome Analysis of the Triatoma infestans (Hemiptera: Reduviidae) Integument.</title>
        <authorList>
            <person name="Calderon-Fernandez G.M."/>
            <person name="Moriconi D.E."/>
            <person name="Dulbecco A.B."/>
            <person name="Juarez M.P."/>
        </authorList>
    </citation>
    <scope>NUCLEOTIDE SEQUENCE</scope>
    <source>
        <strain evidence="1">Int1</strain>
        <tissue evidence="1">Integument</tissue>
    </source>
</reference>
<dbReference type="AlphaFoldDB" id="A0A170WE27"/>
<dbReference type="GO" id="GO:0008168">
    <property type="term" value="F:methyltransferase activity"/>
    <property type="evidence" value="ECO:0007669"/>
    <property type="project" value="UniProtKB-KW"/>
</dbReference>
<sequence length="48" mass="5653">MNFDLYCQKLDTMYSKMAQRYPGLVNRNNFCSSKKMLSQTPPVTMKKN</sequence>
<protein>
    <submittedName>
        <fullName evidence="1">Histone-lysine n-methyltransferase setmar-like protein</fullName>
    </submittedName>
</protein>
<organism evidence="1">
    <name type="scientific">Triatoma infestans</name>
    <name type="common">Assassin bug</name>
    <dbReference type="NCBI Taxonomy" id="30076"/>
    <lineage>
        <taxon>Eukaryota</taxon>
        <taxon>Metazoa</taxon>
        <taxon>Ecdysozoa</taxon>
        <taxon>Arthropoda</taxon>
        <taxon>Hexapoda</taxon>
        <taxon>Insecta</taxon>
        <taxon>Pterygota</taxon>
        <taxon>Neoptera</taxon>
        <taxon>Paraneoptera</taxon>
        <taxon>Hemiptera</taxon>
        <taxon>Heteroptera</taxon>
        <taxon>Panheteroptera</taxon>
        <taxon>Cimicomorpha</taxon>
        <taxon>Reduviidae</taxon>
        <taxon>Triatominae</taxon>
        <taxon>Triatoma</taxon>
    </lineage>
</organism>
<dbReference type="EMBL" id="GEMB01005812">
    <property type="protein sequence ID" value="JAR97511.1"/>
    <property type="molecule type" value="Transcribed_RNA"/>
</dbReference>
<evidence type="ECO:0000313" key="1">
    <source>
        <dbReference type="EMBL" id="JAR97511.1"/>
    </source>
</evidence>
<accession>A0A170WE27</accession>
<proteinExistence type="predicted"/>
<name>A0A170WE27_TRIIF</name>
<reference evidence="1" key="1">
    <citation type="submission" date="2016-04" db="EMBL/GenBank/DDBJ databases">
        <authorList>
            <person name="Calderon-Fernandez G.M.Sr."/>
        </authorList>
    </citation>
    <scope>NUCLEOTIDE SEQUENCE</scope>
    <source>
        <strain evidence="1">Int1</strain>
        <tissue evidence="1">Integument</tissue>
    </source>
</reference>
<keyword evidence="1" id="KW-0489">Methyltransferase</keyword>